<gene>
    <name evidence="1" type="ORF">FHS23_004641</name>
</gene>
<evidence type="ECO:0000313" key="1">
    <source>
        <dbReference type="EMBL" id="MBB3053587.1"/>
    </source>
</evidence>
<dbReference type="PANTHER" id="PTHR19288:SF95">
    <property type="entry name" value="D-GLYCEROL 3-PHOSPHATE PHOSPHATASE"/>
    <property type="match status" value="1"/>
</dbReference>
<dbReference type="PANTHER" id="PTHR19288">
    <property type="entry name" value="4-NITROPHENYLPHOSPHATASE-RELATED"/>
    <property type="match status" value="1"/>
</dbReference>
<dbReference type="RefSeq" id="WP_183659533.1">
    <property type="nucleotide sequence ID" value="NZ_JACHWU010000012.1"/>
</dbReference>
<organism evidence="1 2">
    <name type="scientific">Prauserella isguenensis</name>
    <dbReference type="NCBI Taxonomy" id="1470180"/>
    <lineage>
        <taxon>Bacteria</taxon>
        <taxon>Bacillati</taxon>
        <taxon>Actinomycetota</taxon>
        <taxon>Actinomycetes</taxon>
        <taxon>Pseudonocardiales</taxon>
        <taxon>Pseudonocardiaceae</taxon>
        <taxon>Prauserella</taxon>
    </lineage>
</organism>
<dbReference type="AlphaFoldDB" id="A0A839SAF4"/>
<proteinExistence type="predicted"/>
<dbReference type="InterPro" id="IPR006357">
    <property type="entry name" value="HAD-SF_hydro_IIA"/>
</dbReference>
<dbReference type="Pfam" id="PF13242">
    <property type="entry name" value="Hydrolase_like"/>
    <property type="match status" value="1"/>
</dbReference>
<name>A0A839SAF4_9PSEU</name>
<dbReference type="GO" id="GO:0005737">
    <property type="term" value="C:cytoplasm"/>
    <property type="evidence" value="ECO:0007669"/>
    <property type="project" value="TreeGrafter"/>
</dbReference>
<dbReference type="InterPro" id="IPR023214">
    <property type="entry name" value="HAD_sf"/>
</dbReference>
<dbReference type="NCBIfam" id="TIGR01460">
    <property type="entry name" value="HAD-SF-IIA"/>
    <property type="match status" value="1"/>
</dbReference>
<accession>A0A839SAF4</accession>
<dbReference type="GO" id="GO:0016791">
    <property type="term" value="F:phosphatase activity"/>
    <property type="evidence" value="ECO:0007669"/>
    <property type="project" value="TreeGrafter"/>
</dbReference>
<sequence length="365" mass="37166">MMEEIATVSGRTEPLIARYRGLICDLDGVVYRGDTAVPHAVETMARLTADDVPVVFATNNASRPPETVGDHLRGIGVPPGGWSVVNSSQAAAAHLAQRLARGARVYAVGGAGVAQALAEAGLTPVRVAELDEAPVEAVVQGLGTDITWTELAAVGRVVEGGATWVATNLDLTLPTPYGKAPGNGALVALVQTTTSAAPHVVGKPQPALFDLARSRLGTAPEDTLVCGDLLQTDIEGANAAGLDSLFVLSGSSRLRDLALAERPLRPTYVAADLGGLLAPGVAVPASPAAHLLELGPGGVPRVPRADDPGVHHGSGNGSGNGFGSSALLQAVVATAWAARDEGRPLADDAAPWEDVERRLGIAALP</sequence>
<dbReference type="Pfam" id="PF13344">
    <property type="entry name" value="Hydrolase_6"/>
    <property type="match status" value="1"/>
</dbReference>
<dbReference type="SUPFAM" id="SSF56784">
    <property type="entry name" value="HAD-like"/>
    <property type="match status" value="1"/>
</dbReference>
<reference evidence="1 2" key="1">
    <citation type="submission" date="2020-08" db="EMBL/GenBank/DDBJ databases">
        <title>Genomic Encyclopedia of Type Strains, Phase III (KMG-III): the genomes of soil and plant-associated and newly described type strains.</title>
        <authorList>
            <person name="Whitman W."/>
        </authorList>
    </citation>
    <scope>NUCLEOTIDE SEQUENCE [LARGE SCALE GENOMIC DNA]</scope>
    <source>
        <strain evidence="1 2">CECT 8577</strain>
    </source>
</reference>
<protein>
    <submittedName>
        <fullName evidence="1">HAD superfamily hydrolase (TIGR01450 family)</fullName>
    </submittedName>
</protein>
<comment type="caution">
    <text evidence="1">The sequence shown here is derived from an EMBL/GenBank/DDBJ whole genome shotgun (WGS) entry which is preliminary data.</text>
</comment>
<dbReference type="EMBL" id="JACHWU010000012">
    <property type="protein sequence ID" value="MBB3053587.1"/>
    <property type="molecule type" value="Genomic_DNA"/>
</dbReference>
<dbReference type="Proteomes" id="UP000550714">
    <property type="component" value="Unassembled WGS sequence"/>
</dbReference>
<keyword evidence="2" id="KW-1185">Reference proteome</keyword>
<dbReference type="Gene3D" id="3.40.50.1000">
    <property type="entry name" value="HAD superfamily/HAD-like"/>
    <property type="match status" value="2"/>
</dbReference>
<dbReference type="InterPro" id="IPR036412">
    <property type="entry name" value="HAD-like_sf"/>
</dbReference>
<evidence type="ECO:0000313" key="2">
    <source>
        <dbReference type="Proteomes" id="UP000550714"/>
    </source>
</evidence>
<keyword evidence="1" id="KW-0378">Hydrolase</keyword>